<dbReference type="PANTHER" id="PTHR43767:SF1">
    <property type="entry name" value="NONRIBOSOMAL PEPTIDE SYNTHASE PES1 (EUROFUNG)-RELATED"/>
    <property type="match status" value="1"/>
</dbReference>
<dbReference type="AlphaFoldDB" id="A0A0J5L279"/>
<name>A0A0J5L279_PLUGE</name>
<evidence type="ECO:0000313" key="7">
    <source>
        <dbReference type="Proteomes" id="UP000036196"/>
    </source>
</evidence>
<dbReference type="STRING" id="61647.LG71_12075"/>
<accession>A0A0J5L279</accession>
<keyword evidence="1" id="KW-0474">Menaquinone biosynthesis</keyword>
<evidence type="ECO:0000256" key="1">
    <source>
        <dbReference type="ARBA" id="ARBA00022428"/>
    </source>
</evidence>
<dbReference type="InterPro" id="IPR042099">
    <property type="entry name" value="ANL_N_sf"/>
</dbReference>
<evidence type="ECO:0000256" key="3">
    <source>
        <dbReference type="ARBA" id="ARBA00022741"/>
    </source>
</evidence>
<dbReference type="GO" id="GO:0009234">
    <property type="term" value="P:menaquinone biosynthetic process"/>
    <property type="evidence" value="ECO:0007669"/>
    <property type="project" value="UniProtKB-KW"/>
</dbReference>
<dbReference type="SUPFAM" id="SSF56801">
    <property type="entry name" value="Acetyl-CoA synthetase-like"/>
    <property type="match status" value="1"/>
</dbReference>
<dbReference type="PATRIC" id="fig|61647.15.peg.5437"/>
<evidence type="ECO:0000259" key="5">
    <source>
        <dbReference type="Pfam" id="PF00501"/>
    </source>
</evidence>
<organism evidence="6 7">
    <name type="scientific">Pluralibacter gergoviae</name>
    <name type="common">Enterobacter gergoviae</name>
    <dbReference type="NCBI Taxonomy" id="61647"/>
    <lineage>
        <taxon>Bacteria</taxon>
        <taxon>Pseudomonadati</taxon>
        <taxon>Pseudomonadota</taxon>
        <taxon>Gammaproteobacteria</taxon>
        <taxon>Enterobacterales</taxon>
        <taxon>Enterobacteriaceae</taxon>
        <taxon>Pluralibacter</taxon>
    </lineage>
</organism>
<dbReference type="Gene3D" id="3.30.300.30">
    <property type="match status" value="1"/>
</dbReference>
<evidence type="ECO:0000313" key="6">
    <source>
        <dbReference type="EMBL" id="KMK13838.1"/>
    </source>
</evidence>
<dbReference type="PROSITE" id="PS00455">
    <property type="entry name" value="AMP_BINDING"/>
    <property type="match status" value="1"/>
</dbReference>
<dbReference type="InterPro" id="IPR020845">
    <property type="entry name" value="AMP-binding_CS"/>
</dbReference>
<sequence length="455" mass="49516">MIFGDWPWRHWRSLRPDARALRLGDECLTWRQLCRRIDALAAGFIAQGVRPEQGVTLRAYNHPQTLLAWLALLQCGARILPVNPQIPRALLAALLPHFSVSHALLLADDAPFDALATLCLREAQGACDAGWQPERLATLTLTSGSSGLPKAAAHTPAGHLASAAGVLALLPFNEGDDWQLSLPLYHVSGQGILWRWLLKGAGLTVRERLPLAQALAGCTHASLVPTQLWRLLNDDAPLSLTCVLLGGAAIPVALAEASRARGIQTFCGYGLTEFASTVCAKETDGEADVGRPLPGREVRIVDGEIWLRAASMAAGYWRDGALLPLVNAEGWFATRDRGELRDGRLTVLGRMDNLFFCGGEGIQPEEVERIIGRHPQLEQVFIVPLDDAEFGQRPVAVVEGSAELDIEQLPGWAKARLACFQQPVCWLRLPASLKTGGIKISRRALREWVNATLRG</sequence>
<dbReference type="InterPro" id="IPR000873">
    <property type="entry name" value="AMP-dep_synth/lig_dom"/>
</dbReference>
<keyword evidence="2 6" id="KW-0436">Ligase</keyword>
<dbReference type="InterPro" id="IPR010192">
    <property type="entry name" value="MenE"/>
</dbReference>
<keyword evidence="7" id="KW-1185">Reference proteome</keyword>
<dbReference type="GO" id="GO:0008756">
    <property type="term" value="F:o-succinylbenzoate-CoA ligase activity"/>
    <property type="evidence" value="ECO:0007669"/>
    <property type="project" value="UniProtKB-EC"/>
</dbReference>
<evidence type="ECO:0000256" key="4">
    <source>
        <dbReference type="ARBA" id="ARBA00022840"/>
    </source>
</evidence>
<dbReference type="CDD" id="cd17630">
    <property type="entry name" value="OSB_MenE-like"/>
    <property type="match status" value="1"/>
</dbReference>
<evidence type="ECO:0000256" key="2">
    <source>
        <dbReference type="ARBA" id="ARBA00022598"/>
    </source>
</evidence>
<feature type="domain" description="AMP-dependent synthetase/ligase" evidence="5">
    <location>
        <begin position="13"/>
        <end position="317"/>
    </location>
</feature>
<dbReference type="EMBL" id="LDZF01000009">
    <property type="protein sequence ID" value="KMK13838.1"/>
    <property type="molecule type" value="Genomic_DNA"/>
</dbReference>
<dbReference type="InterPro" id="IPR045851">
    <property type="entry name" value="AMP-bd_C_sf"/>
</dbReference>
<keyword evidence="3" id="KW-0547">Nucleotide-binding</keyword>
<proteinExistence type="predicted"/>
<dbReference type="Gene3D" id="3.40.50.12780">
    <property type="entry name" value="N-terminal domain of ligase-like"/>
    <property type="match status" value="1"/>
</dbReference>
<dbReference type="PANTHER" id="PTHR43767">
    <property type="entry name" value="LONG-CHAIN-FATTY-ACID--COA LIGASE"/>
    <property type="match status" value="1"/>
</dbReference>
<gene>
    <name evidence="6" type="ORF">ABW06_10290</name>
</gene>
<dbReference type="NCBIfam" id="TIGR01923">
    <property type="entry name" value="menE"/>
    <property type="match status" value="1"/>
</dbReference>
<dbReference type="RefSeq" id="WP_048278911.1">
    <property type="nucleotide sequence ID" value="NZ_LDZF01000009.1"/>
</dbReference>
<keyword evidence="4" id="KW-0067">ATP-binding</keyword>
<dbReference type="GO" id="GO:0005524">
    <property type="term" value="F:ATP binding"/>
    <property type="evidence" value="ECO:0007669"/>
    <property type="project" value="UniProtKB-KW"/>
</dbReference>
<dbReference type="EC" id="6.2.1.26" evidence="6"/>
<dbReference type="InterPro" id="IPR050237">
    <property type="entry name" value="ATP-dep_AMP-bd_enzyme"/>
</dbReference>
<comment type="caution">
    <text evidence="6">The sequence shown here is derived from an EMBL/GenBank/DDBJ whole genome shotgun (WGS) entry which is preliminary data.</text>
</comment>
<reference evidence="6 7" key="1">
    <citation type="submission" date="2015-05" db="EMBL/GenBank/DDBJ databases">
        <title>Genome sequences of Pluralibacter gergoviae.</title>
        <authorList>
            <person name="Greninger A.L."/>
            <person name="Miller S."/>
        </authorList>
    </citation>
    <scope>NUCLEOTIDE SEQUENCE [LARGE SCALE GENOMIC DNA]</scope>
    <source>
        <strain evidence="6 7">JS81F13</strain>
    </source>
</reference>
<dbReference type="NCBIfam" id="NF006539">
    <property type="entry name" value="PRK09029.1"/>
    <property type="match status" value="1"/>
</dbReference>
<dbReference type="Pfam" id="PF00501">
    <property type="entry name" value="AMP-binding"/>
    <property type="match status" value="1"/>
</dbReference>
<dbReference type="eggNOG" id="COG0318">
    <property type="taxonomic scope" value="Bacteria"/>
</dbReference>
<dbReference type="Proteomes" id="UP000036196">
    <property type="component" value="Unassembled WGS sequence"/>
</dbReference>
<protein>
    <submittedName>
        <fullName evidence="6">O-succinylbenzoic acid--CoA ligase</fullName>
        <ecNumber evidence="6">6.2.1.26</ecNumber>
    </submittedName>
</protein>